<protein>
    <submittedName>
        <fullName evidence="1">Uncharacterized protein</fullName>
    </submittedName>
</protein>
<comment type="caution">
    <text evidence="1">The sequence shown here is derived from an EMBL/GenBank/DDBJ whole genome shotgun (WGS) entry which is preliminary data.</text>
</comment>
<proteinExistence type="predicted"/>
<gene>
    <name evidence="1" type="ORF">QG37_00379</name>
</gene>
<reference evidence="2" key="1">
    <citation type="journal article" date="2015" name="BMC Genomics">
        <title>Draft genome of a commonly misdiagnosed multidrug resistant pathogen Candida auris.</title>
        <authorList>
            <person name="Chatterjee S."/>
            <person name="Alampalli S.V."/>
            <person name="Nageshan R.K."/>
            <person name="Chettiar S.T."/>
            <person name="Joshi S."/>
            <person name="Tatu U.S."/>
        </authorList>
    </citation>
    <scope>NUCLEOTIDE SEQUENCE [LARGE SCALE GENOMIC DNA]</scope>
    <source>
        <strain evidence="2">6684</strain>
    </source>
</reference>
<evidence type="ECO:0000313" key="1">
    <source>
        <dbReference type="EMBL" id="KNE02569.1"/>
    </source>
</evidence>
<evidence type="ECO:0000313" key="2">
    <source>
        <dbReference type="Proteomes" id="UP000037122"/>
    </source>
</evidence>
<dbReference type="AlphaFoldDB" id="A0A0L0P8C6"/>
<organism evidence="1 2">
    <name type="scientific">Candidozyma auris</name>
    <name type="common">Yeast</name>
    <name type="synonym">Candida auris</name>
    <dbReference type="NCBI Taxonomy" id="498019"/>
    <lineage>
        <taxon>Eukaryota</taxon>
        <taxon>Fungi</taxon>
        <taxon>Dikarya</taxon>
        <taxon>Ascomycota</taxon>
        <taxon>Saccharomycotina</taxon>
        <taxon>Pichiomycetes</taxon>
        <taxon>Metschnikowiaceae</taxon>
        <taxon>Candidozyma</taxon>
    </lineage>
</organism>
<name>A0A0L0P8C6_CANAR</name>
<sequence>MNQKAMMEQDIHLIKNFKQGNCYICFFIFTLNHLDVNLLKCPASSEEKHVTLRKKIHQKKQYAGNTKKKKRSPIHFFSFIPSV</sequence>
<dbReference type="VEuPathDB" id="FungiDB:QG37_00379"/>
<accession>A0A0L0P8C6</accession>
<dbReference type="EMBL" id="LGST01000003">
    <property type="protein sequence ID" value="KNE02569.1"/>
    <property type="molecule type" value="Genomic_DNA"/>
</dbReference>
<dbReference type="Proteomes" id="UP000037122">
    <property type="component" value="Unassembled WGS sequence"/>
</dbReference>